<dbReference type="Pfam" id="PF09861">
    <property type="entry name" value="Lar_N"/>
    <property type="match status" value="1"/>
</dbReference>
<dbReference type="PANTHER" id="PTHR33171">
    <property type="entry name" value="LAR_N DOMAIN-CONTAINING PROTEIN"/>
    <property type="match status" value="1"/>
</dbReference>
<accession>A0A0X1KS62</accession>
<dbReference type="Gene3D" id="3.40.50.11440">
    <property type="match status" value="1"/>
</dbReference>
<dbReference type="PANTHER" id="PTHR33171:SF17">
    <property type="entry name" value="LARA-LIKE N-TERMINAL DOMAIN-CONTAINING PROTEIN"/>
    <property type="match status" value="1"/>
</dbReference>
<gene>
    <name evidence="2" type="ORF">AJ81_08190</name>
</gene>
<feature type="domain" description="LarA-like N-terminal" evidence="1">
    <location>
        <begin position="28"/>
        <end position="180"/>
    </location>
</feature>
<dbReference type="Proteomes" id="UP000077469">
    <property type="component" value="Chromosome"/>
</dbReference>
<name>A0A0X1KS62_9THEM</name>
<keyword evidence="3" id="KW-1185">Reference proteome</keyword>
<dbReference type="GO" id="GO:0050043">
    <property type="term" value="F:lactate racemase activity"/>
    <property type="evidence" value="ECO:0007669"/>
    <property type="project" value="InterPro"/>
</dbReference>
<organism evidence="2 3">
    <name type="scientific">Pseudothermotoga hypogea DSM 11164 = NBRC 106472</name>
    <dbReference type="NCBI Taxonomy" id="1123384"/>
    <lineage>
        <taxon>Bacteria</taxon>
        <taxon>Thermotogati</taxon>
        <taxon>Thermotogota</taxon>
        <taxon>Thermotogae</taxon>
        <taxon>Thermotogales</taxon>
        <taxon>Thermotogaceae</taxon>
        <taxon>Pseudothermotoga</taxon>
    </lineage>
</organism>
<protein>
    <recommendedName>
        <fullName evidence="1">LarA-like N-terminal domain-containing protein</fullName>
    </recommendedName>
</protein>
<dbReference type="STRING" id="1123384.AJ81_08190"/>
<dbReference type="OrthoDB" id="9770545at2"/>
<evidence type="ECO:0000259" key="1">
    <source>
        <dbReference type="Pfam" id="PF09861"/>
    </source>
</evidence>
<dbReference type="Gene3D" id="3.90.226.30">
    <property type="match status" value="1"/>
</dbReference>
<dbReference type="AlphaFoldDB" id="A0A0X1KS62"/>
<dbReference type="KEGG" id="phy:AJ81_08190"/>
<evidence type="ECO:0000313" key="2">
    <source>
        <dbReference type="EMBL" id="AJC74156.1"/>
    </source>
</evidence>
<evidence type="ECO:0000313" key="3">
    <source>
        <dbReference type="Proteomes" id="UP000077469"/>
    </source>
</evidence>
<dbReference type="InterPro" id="IPR043166">
    <property type="entry name" value="LarA-like_C"/>
</dbReference>
<dbReference type="EMBL" id="CP007141">
    <property type="protein sequence ID" value="AJC74156.1"/>
    <property type="molecule type" value="Genomic_DNA"/>
</dbReference>
<dbReference type="InterPro" id="IPR048068">
    <property type="entry name" value="LarA-like"/>
</dbReference>
<dbReference type="PaxDb" id="1123384-AJ81_08190"/>
<proteinExistence type="predicted"/>
<reference evidence="2 3" key="1">
    <citation type="submission" date="2014-01" db="EMBL/GenBank/DDBJ databases">
        <title>Genome sequencing of Thermotog hypogea.</title>
        <authorList>
            <person name="Zhang X."/>
            <person name="Alvare G."/>
            <person name="Fristensky B."/>
            <person name="Chen L."/>
            <person name="Suen T."/>
            <person name="Chen Q."/>
            <person name="Ma K."/>
        </authorList>
    </citation>
    <scope>NUCLEOTIDE SEQUENCE [LARGE SCALE GENOMIC DNA]</scope>
    <source>
        <strain evidence="2 3">DSM 11164</strain>
    </source>
</reference>
<sequence>MKYIERLQDSLDRTDLLQLIRETLPDRKLEKVLLIHPDYTRVDFSHLLVPIIHGELKKRGLRTLHTLNASGTHRAMSEQEIRKKLGLFEEEFVMFNHDYANPNALMNVGELSAEFVSQKTMGDLQQPLPVTLNKLFFEKYDLIIVLSGTSPHESTGFSGGLKSIIPGIAGPDVVGLFHWAAVLIGIPRLIGLVDNPARDVINEASKMAFEKVRSPVIFYNMVYEESSSGVLAKGLYFGEGYEGALEAYRRAAEASKKIHIVYINRPVKRAVQVIDENYDEIWTAGKGSYKLQRPGVIEPGGEIIIYAPHIKIFHSNKQMDQAIRQIGYHCKDYVKEFLKRHPNFDRNVAAHVINVRGDGRYDPVTGKEECLFNVTLATGISKEDCEAVSLGYRPCQSIRREDFMDEDSLWIEHGGKFLYELRGNN</sequence>
<dbReference type="PATRIC" id="fig|1123384.7.peg.1642"/>
<dbReference type="RefSeq" id="WP_051368986.1">
    <property type="nucleotide sequence ID" value="NC_022795.1"/>
</dbReference>
<dbReference type="InterPro" id="IPR018657">
    <property type="entry name" value="LarA-like_N"/>
</dbReference>